<dbReference type="SUPFAM" id="SSF48065">
    <property type="entry name" value="DBL homology domain (DH-domain)"/>
    <property type="match status" value="1"/>
</dbReference>
<dbReference type="InterPro" id="IPR035899">
    <property type="entry name" value="DBL_dom_sf"/>
</dbReference>
<accession>A0AAE1BH88</accession>
<evidence type="ECO:0000256" key="1">
    <source>
        <dbReference type="SAM" id="MobiDB-lite"/>
    </source>
</evidence>
<dbReference type="SMART" id="SM00325">
    <property type="entry name" value="RhoGEF"/>
    <property type="match status" value="1"/>
</dbReference>
<dbReference type="CDD" id="cd00160">
    <property type="entry name" value="RhoGEF"/>
    <property type="match status" value="1"/>
</dbReference>
<dbReference type="GO" id="GO:0005737">
    <property type="term" value="C:cytoplasm"/>
    <property type="evidence" value="ECO:0007669"/>
    <property type="project" value="TreeGrafter"/>
</dbReference>
<feature type="region of interest" description="Disordered" evidence="1">
    <location>
        <begin position="232"/>
        <end position="295"/>
    </location>
</feature>
<feature type="region of interest" description="Disordered" evidence="1">
    <location>
        <begin position="1"/>
        <end position="153"/>
    </location>
</feature>
<keyword evidence="4" id="KW-1185">Reference proteome</keyword>
<protein>
    <recommendedName>
        <fullName evidence="2">DH domain-containing protein</fullName>
    </recommendedName>
</protein>
<feature type="compositionally biased region" description="Basic and acidic residues" evidence="1">
    <location>
        <begin position="803"/>
        <end position="819"/>
    </location>
</feature>
<dbReference type="InterPro" id="IPR000219">
    <property type="entry name" value="DH_dom"/>
</dbReference>
<proteinExistence type="predicted"/>
<feature type="compositionally biased region" description="Polar residues" evidence="1">
    <location>
        <begin position="248"/>
        <end position="295"/>
    </location>
</feature>
<dbReference type="PANTHER" id="PTHR12673">
    <property type="entry name" value="FACIOGENITAL DYSPLASIA PROTEIN"/>
    <property type="match status" value="1"/>
</dbReference>
<comment type="caution">
    <text evidence="3">The sequence shown here is derived from an EMBL/GenBank/DDBJ whole genome shotgun (WGS) entry which is preliminary data.</text>
</comment>
<dbReference type="PROSITE" id="PS50010">
    <property type="entry name" value="DH_2"/>
    <property type="match status" value="1"/>
</dbReference>
<feature type="region of interest" description="Disordered" evidence="1">
    <location>
        <begin position="505"/>
        <end position="552"/>
    </location>
</feature>
<dbReference type="AlphaFoldDB" id="A0AAE1BH88"/>
<dbReference type="GO" id="GO:0005085">
    <property type="term" value="F:guanyl-nucleotide exchange factor activity"/>
    <property type="evidence" value="ECO:0007669"/>
    <property type="project" value="InterPro"/>
</dbReference>
<dbReference type="Pfam" id="PF00621">
    <property type="entry name" value="RhoGEF"/>
    <property type="match status" value="1"/>
</dbReference>
<evidence type="ECO:0000259" key="2">
    <source>
        <dbReference type="PROSITE" id="PS50010"/>
    </source>
</evidence>
<dbReference type="PANTHER" id="PTHR12673:SF267">
    <property type="entry name" value="PROTEIN CBG10230"/>
    <property type="match status" value="1"/>
</dbReference>
<feature type="region of interest" description="Disordered" evidence="1">
    <location>
        <begin position="803"/>
        <end position="826"/>
    </location>
</feature>
<evidence type="ECO:0000313" key="4">
    <source>
        <dbReference type="Proteomes" id="UP001286313"/>
    </source>
</evidence>
<feature type="region of interest" description="Disordered" evidence="1">
    <location>
        <begin position="362"/>
        <end position="389"/>
    </location>
</feature>
<feature type="region of interest" description="Disordered" evidence="1">
    <location>
        <begin position="332"/>
        <end position="351"/>
    </location>
</feature>
<feature type="domain" description="DH" evidence="2">
    <location>
        <begin position="581"/>
        <end position="775"/>
    </location>
</feature>
<feature type="region of interest" description="Disordered" evidence="1">
    <location>
        <begin position="446"/>
        <end position="490"/>
    </location>
</feature>
<feature type="compositionally biased region" description="Low complexity" evidence="1">
    <location>
        <begin position="101"/>
        <end position="111"/>
    </location>
</feature>
<feature type="compositionally biased region" description="Low complexity" evidence="1">
    <location>
        <begin position="362"/>
        <end position="373"/>
    </location>
</feature>
<name>A0AAE1BH88_PETCI</name>
<feature type="compositionally biased region" description="Acidic residues" evidence="1">
    <location>
        <begin position="465"/>
        <end position="477"/>
    </location>
</feature>
<sequence>MNEPIDKLSLSSLTQEGGGQGRRSSWGGQEDPPASEVSTDEPLATRRSLVSIFGSLGKAGKHAERRKPMTCGEAPHRKVTNSGKSQFYVDLPDDTPPSTSPAPATLPSLPALYISQPGHLTTSTTPHDGCKEQQESVEGDVGGRESPTTSSPRRVLVIPEAAREALAYQERARRLAQESYTDTTDNTTMGQAISTVHSSVEGTVHIGGAGVEVCVAQRYGSVLAELIQRKHPHSHTTLPPPPSIFSHILSSQATHPSASQTQHSLAQTRPTAVQTHPTPVHTQHSPTQSQQDNLTQPQHTLIQTQPCNLNQTSPSLNQTLQTLPQNLQSLPQTRETHPQTLQTHPQTRQTLPQTRQTLQNLPQTRQTLPQTRQSLPQTRPSISPKPKLYNSLQGVPIHQETVVSNPKTEDDMQQSNKMLLCCTDDLHNQDTTQSCDGGVVVVTEINTDSHSSGSEEGECSGKEDEVVDDDDDGDSGGDDSGVDKVDGECLGESVDVSSTIIIQREGEGEESMTLCDPTNTTSEPANSAHTNTTSANNNNNSSSNSSSSMMLGVTSDINNSASDITPGASPELTSQEKRDRKVFLIAHEIMTSEKVFVDVLRLLNIDFRRFVMEGGMSDERVDDPHPALPTKDLDRILNYLPQLQNLNEEILSDLEKSIEDWESRKKISDVIVRKGPFLKLYSDYIREFQSQCDHLDHCCNHYPAFTRVLKQFEASERCTKLGVKHYMLKPVQRIPQYRLLLEQYLRTLPQDSPDYLDTQDALVVVANVASHANTTLKQGEDEGEHYMERELWHDEGKLWGDEGELWQDKGELQEDKGELQEDEGEL</sequence>
<feature type="compositionally biased region" description="Low complexity" evidence="1">
    <location>
        <begin position="525"/>
        <end position="548"/>
    </location>
</feature>
<dbReference type="Proteomes" id="UP001286313">
    <property type="component" value="Unassembled WGS sequence"/>
</dbReference>
<gene>
    <name evidence="3" type="ORF">Pcinc_042783</name>
</gene>
<reference evidence="3" key="1">
    <citation type="submission" date="2023-10" db="EMBL/GenBank/DDBJ databases">
        <title>Genome assemblies of two species of porcelain crab, Petrolisthes cinctipes and Petrolisthes manimaculis (Anomura: Porcellanidae).</title>
        <authorList>
            <person name="Angst P."/>
        </authorList>
    </citation>
    <scope>NUCLEOTIDE SEQUENCE</scope>
    <source>
        <strain evidence="3">PB745_01</strain>
        <tissue evidence="3">Gill</tissue>
    </source>
</reference>
<dbReference type="EMBL" id="JAWQEG010008342">
    <property type="protein sequence ID" value="KAK3850518.1"/>
    <property type="molecule type" value="Genomic_DNA"/>
</dbReference>
<dbReference type="InterPro" id="IPR051092">
    <property type="entry name" value="FYVE_RhoGEF_PH"/>
</dbReference>
<evidence type="ECO:0000313" key="3">
    <source>
        <dbReference type="EMBL" id="KAK3850518.1"/>
    </source>
</evidence>
<dbReference type="Gene3D" id="1.20.900.10">
    <property type="entry name" value="Dbl homology (DH) domain"/>
    <property type="match status" value="1"/>
</dbReference>
<organism evidence="3 4">
    <name type="scientific">Petrolisthes cinctipes</name>
    <name type="common">Flat porcelain crab</name>
    <dbReference type="NCBI Taxonomy" id="88211"/>
    <lineage>
        <taxon>Eukaryota</taxon>
        <taxon>Metazoa</taxon>
        <taxon>Ecdysozoa</taxon>
        <taxon>Arthropoda</taxon>
        <taxon>Crustacea</taxon>
        <taxon>Multicrustacea</taxon>
        <taxon>Malacostraca</taxon>
        <taxon>Eumalacostraca</taxon>
        <taxon>Eucarida</taxon>
        <taxon>Decapoda</taxon>
        <taxon>Pleocyemata</taxon>
        <taxon>Anomura</taxon>
        <taxon>Galatheoidea</taxon>
        <taxon>Porcellanidae</taxon>
        <taxon>Petrolisthes</taxon>
    </lineage>
</organism>